<accession>A0AAV9SYG1</accession>
<gene>
    <name evidence="1" type="ORF">QIS74_11509</name>
</gene>
<reference evidence="1 2" key="1">
    <citation type="submission" date="2023-04" db="EMBL/GenBank/DDBJ databases">
        <title>Colletotrichum tabacum stain YC1 causing leaf anthracnose on Nicotiana tabacum(L.) cv.</title>
        <authorList>
            <person name="Ji Z."/>
            <person name="Wang M."/>
            <person name="Zhang J."/>
            <person name="Wang N."/>
            <person name="Zhou Z."/>
        </authorList>
    </citation>
    <scope>NUCLEOTIDE SEQUENCE [LARGE SCALE GENOMIC DNA]</scope>
    <source>
        <strain evidence="1 2">YC1</strain>
    </source>
</reference>
<protein>
    <recommendedName>
        <fullName evidence="3">Type I restriction enzyme R protein N-terminal domain-containing protein</fullName>
    </recommendedName>
</protein>
<comment type="caution">
    <text evidence="1">The sequence shown here is derived from an EMBL/GenBank/DDBJ whole genome shotgun (WGS) entry which is preliminary data.</text>
</comment>
<proteinExistence type="predicted"/>
<keyword evidence="2" id="KW-1185">Reference proteome</keyword>
<organism evidence="1 2">
    <name type="scientific">Colletotrichum tabaci</name>
    <dbReference type="NCBI Taxonomy" id="1209068"/>
    <lineage>
        <taxon>Eukaryota</taxon>
        <taxon>Fungi</taxon>
        <taxon>Dikarya</taxon>
        <taxon>Ascomycota</taxon>
        <taxon>Pezizomycotina</taxon>
        <taxon>Sordariomycetes</taxon>
        <taxon>Hypocreomycetidae</taxon>
        <taxon>Glomerellales</taxon>
        <taxon>Glomerellaceae</taxon>
        <taxon>Colletotrichum</taxon>
        <taxon>Colletotrichum destructivum species complex</taxon>
    </lineage>
</organism>
<evidence type="ECO:0000313" key="1">
    <source>
        <dbReference type="EMBL" id="KAK6209925.1"/>
    </source>
</evidence>
<evidence type="ECO:0008006" key="3">
    <source>
        <dbReference type="Google" id="ProtNLM"/>
    </source>
</evidence>
<evidence type="ECO:0000313" key="2">
    <source>
        <dbReference type="Proteomes" id="UP001327957"/>
    </source>
</evidence>
<dbReference type="Proteomes" id="UP001327957">
    <property type="component" value="Unassembled WGS sequence"/>
</dbReference>
<dbReference type="EMBL" id="JASAOK010000047">
    <property type="protein sequence ID" value="KAK6209925.1"/>
    <property type="molecule type" value="Genomic_DNA"/>
</dbReference>
<dbReference type="AlphaFoldDB" id="A0AAV9SYG1"/>
<name>A0AAV9SYG1_9PEZI</name>
<sequence length="285" mass="32270">MSHFIHQEPVLQALFQRYRAHNIEYAVCGVLQNLVVLGFPIRDGFGNTFEQPPDGGGTRMDVLTLDLRQPHNDLIPLVLFEVKGGGSTAREAEKQALNYAQAAIRYHRLRGIYVNTFVGKDHDILFASWVVDAMDTALRPADHSHNSYTSLWSDPESRLWRFWQHAKSKKTPTLPPELLSQITAYCHSSFAVEYAMARLALGCTKVNARTTSISMSQRIWAHFTTFEGVDYIASLSNAADDLHTELIFEPDAFRSLRSIHTAENHLGVRKIIFHYSETSPEVEQV</sequence>